<protein>
    <submittedName>
        <fullName evidence="2">Uncharacterized protein</fullName>
    </submittedName>
</protein>
<evidence type="ECO:0000313" key="2">
    <source>
        <dbReference type="EMBL" id="JAD67900.1"/>
    </source>
</evidence>
<keyword evidence="1" id="KW-1133">Transmembrane helix</keyword>
<keyword evidence="1" id="KW-0812">Transmembrane</keyword>
<reference evidence="2" key="1">
    <citation type="submission" date="2014-09" db="EMBL/GenBank/DDBJ databases">
        <authorList>
            <person name="Magalhaes I.L.F."/>
            <person name="Oliveira U."/>
            <person name="Santos F.R."/>
            <person name="Vidigal T.H.D.A."/>
            <person name="Brescovit A.D."/>
            <person name="Santos A.J."/>
        </authorList>
    </citation>
    <scope>NUCLEOTIDE SEQUENCE</scope>
    <source>
        <tissue evidence="2">Shoot tissue taken approximately 20 cm above the soil surface</tissue>
    </source>
</reference>
<dbReference type="AlphaFoldDB" id="A0A0A9C3D2"/>
<proteinExistence type="predicted"/>
<accession>A0A0A9C3D2</accession>
<name>A0A0A9C3D2_ARUDO</name>
<reference evidence="2" key="2">
    <citation type="journal article" date="2015" name="Data Brief">
        <title>Shoot transcriptome of the giant reed, Arundo donax.</title>
        <authorList>
            <person name="Barrero R.A."/>
            <person name="Guerrero F.D."/>
            <person name="Moolhuijzen P."/>
            <person name="Goolsby J.A."/>
            <person name="Tidwell J."/>
            <person name="Bellgard S.E."/>
            <person name="Bellgard M.I."/>
        </authorList>
    </citation>
    <scope>NUCLEOTIDE SEQUENCE</scope>
    <source>
        <tissue evidence="2">Shoot tissue taken approximately 20 cm above the soil surface</tissue>
    </source>
</reference>
<dbReference type="EMBL" id="GBRH01229995">
    <property type="protein sequence ID" value="JAD67900.1"/>
    <property type="molecule type" value="Transcribed_RNA"/>
</dbReference>
<feature type="transmembrane region" description="Helical" evidence="1">
    <location>
        <begin position="12"/>
        <end position="36"/>
    </location>
</feature>
<evidence type="ECO:0000256" key="1">
    <source>
        <dbReference type="SAM" id="Phobius"/>
    </source>
</evidence>
<sequence>MFKSFLQMHIYCIKLCVAFALCFEFFYFSCFCYHCLQNCCSMTFIRALLSRPELGTLFQCLYTGSLSLSNLFAIFPLGAYCHPKLKNEDLL</sequence>
<feature type="transmembrane region" description="Helical" evidence="1">
    <location>
        <begin position="56"/>
        <end position="81"/>
    </location>
</feature>
<organism evidence="2">
    <name type="scientific">Arundo donax</name>
    <name type="common">Giant reed</name>
    <name type="synonym">Donax arundinaceus</name>
    <dbReference type="NCBI Taxonomy" id="35708"/>
    <lineage>
        <taxon>Eukaryota</taxon>
        <taxon>Viridiplantae</taxon>
        <taxon>Streptophyta</taxon>
        <taxon>Embryophyta</taxon>
        <taxon>Tracheophyta</taxon>
        <taxon>Spermatophyta</taxon>
        <taxon>Magnoliopsida</taxon>
        <taxon>Liliopsida</taxon>
        <taxon>Poales</taxon>
        <taxon>Poaceae</taxon>
        <taxon>PACMAD clade</taxon>
        <taxon>Arundinoideae</taxon>
        <taxon>Arundineae</taxon>
        <taxon>Arundo</taxon>
    </lineage>
</organism>
<keyword evidence="1" id="KW-0472">Membrane</keyword>